<accession>A0A420W9D6</accession>
<dbReference type="AlphaFoldDB" id="A0A420W9D6"/>
<feature type="domain" description="Polymerase/histidinol phosphatase N-terminal" evidence="23">
    <location>
        <begin position="337"/>
        <end position="417"/>
    </location>
</feature>
<sequence>MKNKELADIFDKWADILEFMGDNPYHIRAYRNAARLIRDLSEDIEVLAKEGKLSQLPGIGQRLQAKILEFLRTGKIEEFERLKQQVPDTIFTLLDIPGVGPKTVKLLYEKLGVRSIEDLKRAIERGDLLKLPGFGPKKVEKIKKGIELYEKSGGRILLGVAVFIADRIVNQLKEHSAVERISVCGSTRRMKETVGDIDILASGKNNLEIIEAFVNLPNVKEVLWKGTKKATVIVEEGEQVDLRVIEPDSYGAALQYFTGSKAHNIHLRTICLKLGYKLNEYGLFKGEEKIAGKTEEEIYSALGMDTPPPEIREDTGEIEAALEHKLPNLVGYDEIRGDLHIHSNWSDGASTIEDYVKKAIEMGYRYIAISDHSKSLKVANGLSEEDLLRRNYEIDKLNEKYSGKIKILKGAEVDILPDGSLDYPDEILSQLDFVIAAIHSRFNQDNTERILKAINNPYVNAIAHPTGRIIGQREGYPLDLERIMKAAAETGTALEVNSYYNRLDLKDAHCRLAKKFNVKLVINTDSHHVDHMWMIKLGVGTARRGWVEGKDVINTLILRSLQKFVRDKRRKFGVK</sequence>
<dbReference type="CDD" id="cd07436">
    <property type="entry name" value="PHP_PolX"/>
    <property type="match status" value="1"/>
</dbReference>
<dbReference type="GO" id="GO:0006281">
    <property type="term" value="P:DNA repair"/>
    <property type="evidence" value="ECO:0007669"/>
    <property type="project" value="UniProtKB-KW"/>
</dbReference>
<keyword evidence="14" id="KW-0915">Sodium</keyword>
<evidence type="ECO:0000256" key="11">
    <source>
        <dbReference type="ARBA" id="ARBA00022763"/>
    </source>
</evidence>
<proteinExistence type="predicted"/>
<dbReference type="GO" id="GO:0003677">
    <property type="term" value="F:DNA binding"/>
    <property type="evidence" value="ECO:0007669"/>
    <property type="project" value="InterPro"/>
</dbReference>
<keyword evidence="15" id="KW-0234">DNA repair</keyword>
<dbReference type="Proteomes" id="UP000280881">
    <property type="component" value="Unassembled WGS sequence"/>
</dbReference>
<dbReference type="PANTHER" id="PTHR36928">
    <property type="entry name" value="PHOSPHATASE YCDX-RELATED"/>
    <property type="match status" value="1"/>
</dbReference>
<evidence type="ECO:0000256" key="6">
    <source>
        <dbReference type="ARBA" id="ARBA00022481"/>
    </source>
</evidence>
<keyword evidence="6" id="KW-0488">Methylation</keyword>
<evidence type="ECO:0000256" key="14">
    <source>
        <dbReference type="ARBA" id="ARBA00023053"/>
    </source>
</evidence>
<feature type="domain" description="Helix-hairpin-helix DNA-binding motif class 1" evidence="22">
    <location>
        <begin position="51"/>
        <end position="70"/>
    </location>
</feature>
<comment type="catalytic activity">
    <reaction evidence="18">
        <text>2'-deoxyribonucleotide-(2'-deoxyribose 5'-phosphate)-2'-deoxyribonucleotide-DNA = a 3'-end 2'-deoxyribonucleotide-(2,3-dehydro-2,3-deoxyribose 5'-phosphate)-DNA + a 5'-end 5'-phospho-2'-deoxyribonucleoside-DNA + H(+)</text>
        <dbReference type="Rhea" id="RHEA:66592"/>
        <dbReference type="Rhea" id="RHEA-COMP:13180"/>
        <dbReference type="Rhea" id="RHEA-COMP:16897"/>
        <dbReference type="Rhea" id="RHEA-COMP:17067"/>
        <dbReference type="ChEBI" id="CHEBI:15378"/>
        <dbReference type="ChEBI" id="CHEBI:136412"/>
        <dbReference type="ChEBI" id="CHEBI:157695"/>
        <dbReference type="ChEBI" id="CHEBI:167181"/>
        <dbReference type="EC" id="4.2.99.18"/>
    </reaction>
</comment>
<evidence type="ECO:0000313" key="26">
    <source>
        <dbReference type="Proteomes" id="UP000280881"/>
    </source>
</evidence>
<evidence type="ECO:0000256" key="18">
    <source>
        <dbReference type="ARBA" id="ARBA00044632"/>
    </source>
</evidence>
<keyword evidence="8" id="KW-0808">Transferase</keyword>
<evidence type="ECO:0000256" key="17">
    <source>
        <dbReference type="ARBA" id="ARBA00035726"/>
    </source>
</evidence>
<dbReference type="EC" id="2.7.7.7" evidence="3"/>
<dbReference type="InterPro" id="IPR047967">
    <property type="entry name" value="PolX_PHP"/>
</dbReference>
<keyword evidence="12" id="KW-0832">Ubl conjugation</keyword>
<dbReference type="InterPro" id="IPR002008">
    <property type="entry name" value="DNA_pol_X_beta-like"/>
</dbReference>
<keyword evidence="9" id="KW-0548">Nucleotidyltransferase</keyword>
<dbReference type="SMART" id="SM00278">
    <property type="entry name" value="HhH1"/>
    <property type="match status" value="3"/>
</dbReference>
<dbReference type="SUPFAM" id="SSF89550">
    <property type="entry name" value="PHP domain-like"/>
    <property type="match status" value="1"/>
</dbReference>
<dbReference type="InterPro" id="IPR002054">
    <property type="entry name" value="DNA-dir_DNA_pol_X"/>
</dbReference>
<dbReference type="InterPro" id="IPR022311">
    <property type="entry name" value="PolX-like"/>
</dbReference>
<name>A0A420W9D6_9BACT</name>
<dbReference type="SMART" id="SM00483">
    <property type="entry name" value="POLXc"/>
    <property type="match status" value="1"/>
</dbReference>
<dbReference type="Gene3D" id="3.30.460.10">
    <property type="entry name" value="Beta Polymerase, domain 2"/>
    <property type="match status" value="1"/>
</dbReference>
<dbReference type="SUPFAM" id="SSF47781">
    <property type="entry name" value="RuvA domain 2-like"/>
    <property type="match status" value="1"/>
</dbReference>
<dbReference type="InterPro" id="IPR010996">
    <property type="entry name" value="HHH_MUS81"/>
</dbReference>
<dbReference type="Pfam" id="PF14520">
    <property type="entry name" value="HHH_5"/>
    <property type="match status" value="1"/>
</dbReference>
<dbReference type="InterPro" id="IPR043519">
    <property type="entry name" value="NT_sf"/>
</dbReference>
<dbReference type="GO" id="GO:0008270">
    <property type="term" value="F:zinc ion binding"/>
    <property type="evidence" value="ECO:0007669"/>
    <property type="project" value="TreeGrafter"/>
</dbReference>
<comment type="catalytic activity">
    <reaction evidence="21">
        <text>DNA(n) + a 2'-deoxyribonucleoside 5'-triphosphate = DNA(n+1) + diphosphate</text>
        <dbReference type="Rhea" id="RHEA:22508"/>
        <dbReference type="Rhea" id="RHEA-COMP:17339"/>
        <dbReference type="Rhea" id="RHEA-COMP:17340"/>
        <dbReference type="ChEBI" id="CHEBI:33019"/>
        <dbReference type="ChEBI" id="CHEBI:61560"/>
        <dbReference type="ChEBI" id="CHEBI:173112"/>
        <dbReference type="EC" id="2.7.7.7"/>
    </reaction>
</comment>
<evidence type="ECO:0000256" key="19">
    <source>
        <dbReference type="ARBA" id="ARBA00044678"/>
    </source>
</evidence>
<dbReference type="InterPro" id="IPR004013">
    <property type="entry name" value="PHP_dom"/>
</dbReference>
<evidence type="ECO:0000256" key="20">
    <source>
        <dbReference type="ARBA" id="ARBA00045548"/>
    </source>
</evidence>
<dbReference type="Gene3D" id="1.10.150.110">
    <property type="entry name" value="DNA polymerase beta, N-terminal domain-like"/>
    <property type="match status" value="1"/>
</dbReference>
<dbReference type="SUPFAM" id="SSF47802">
    <property type="entry name" value="DNA polymerase beta, N-terminal domain-like"/>
    <property type="match status" value="1"/>
</dbReference>
<evidence type="ECO:0000256" key="1">
    <source>
        <dbReference type="ARBA" id="ARBA00001946"/>
    </source>
</evidence>
<dbReference type="EMBL" id="RBIE01000001">
    <property type="protein sequence ID" value="RKQ63929.1"/>
    <property type="molecule type" value="Genomic_DNA"/>
</dbReference>
<evidence type="ECO:0000256" key="10">
    <source>
        <dbReference type="ARBA" id="ARBA00022705"/>
    </source>
</evidence>
<evidence type="ECO:0000259" key="23">
    <source>
        <dbReference type="SMART" id="SM00481"/>
    </source>
</evidence>
<dbReference type="Gene3D" id="1.10.150.20">
    <property type="entry name" value="5' to 3' exonuclease, C-terminal subdomain"/>
    <property type="match status" value="1"/>
</dbReference>
<comment type="cofactor">
    <cofactor evidence="1">
        <name>Mg(2+)</name>
        <dbReference type="ChEBI" id="CHEBI:18420"/>
    </cofactor>
</comment>
<dbReference type="InterPro" id="IPR029398">
    <property type="entry name" value="PolB_thumb"/>
</dbReference>
<evidence type="ECO:0000259" key="24">
    <source>
        <dbReference type="SMART" id="SM00483"/>
    </source>
</evidence>
<dbReference type="PRINTS" id="PR00870">
    <property type="entry name" value="DNAPOLXBETA"/>
</dbReference>
<dbReference type="Gene3D" id="3.20.20.140">
    <property type="entry name" value="Metal-dependent hydrolases"/>
    <property type="match status" value="1"/>
</dbReference>
<dbReference type="Gene3D" id="3.30.210.10">
    <property type="entry name" value="DNA polymerase, thumb domain"/>
    <property type="match status" value="1"/>
</dbReference>
<evidence type="ECO:0000256" key="5">
    <source>
        <dbReference type="ARBA" id="ARBA00020020"/>
    </source>
</evidence>
<evidence type="ECO:0000256" key="12">
    <source>
        <dbReference type="ARBA" id="ARBA00022843"/>
    </source>
</evidence>
<dbReference type="Pfam" id="PF14716">
    <property type="entry name" value="HHH_8"/>
    <property type="match status" value="1"/>
</dbReference>
<comment type="subcellular location">
    <subcellularLocation>
        <location evidence="2">Cytoplasm</location>
    </subcellularLocation>
</comment>
<keyword evidence="26" id="KW-1185">Reference proteome</keyword>
<evidence type="ECO:0000256" key="9">
    <source>
        <dbReference type="ARBA" id="ARBA00022695"/>
    </source>
</evidence>
<gene>
    <name evidence="25" type="ORF">C7457_0818</name>
</gene>
<dbReference type="RefSeq" id="WP_121170250.1">
    <property type="nucleotide sequence ID" value="NZ_RBIE01000001.1"/>
</dbReference>
<dbReference type="SMART" id="SM00481">
    <property type="entry name" value="POLIIIAc"/>
    <property type="match status" value="1"/>
</dbReference>
<dbReference type="GO" id="GO:0140078">
    <property type="term" value="F:class I DNA-(apurinic or apyrimidinic site) endonuclease activity"/>
    <property type="evidence" value="ECO:0007669"/>
    <property type="project" value="UniProtKB-EC"/>
</dbReference>
<dbReference type="InterPro" id="IPR003141">
    <property type="entry name" value="Pol/His_phosphatase_N"/>
</dbReference>
<evidence type="ECO:0000256" key="4">
    <source>
        <dbReference type="ARBA" id="ARBA00012720"/>
    </source>
</evidence>
<dbReference type="GO" id="GO:0042578">
    <property type="term" value="F:phosphoric ester hydrolase activity"/>
    <property type="evidence" value="ECO:0007669"/>
    <property type="project" value="TreeGrafter"/>
</dbReference>
<dbReference type="EC" id="4.2.99.18" evidence="4"/>
<evidence type="ECO:0000256" key="15">
    <source>
        <dbReference type="ARBA" id="ARBA00023204"/>
    </source>
</evidence>
<evidence type="ECO:0000256" key="8">
    <source>
        <dbReference type="ARBA" id="ARBA00022679"/>
    </source>
</evidence>
<dbReference type="GO" id="GO:0005829">
    <property type="term" value="C:cytosol"/>
    <property type="evidence" value="ECO:0007669"/>
    <property type="project" value="TreeGrafter"/>
</dbReference>
<dbReference type="InterPro" id="IPR003583">
    <property type="entry name" value="Hlx-hairpin-Hlx_DNA-bd_motif"/>
</dbReference>
<dbReference type="CDD" id="cd00141">
    <property type="entry name" value="NT_POLXc"/>
    <property type="match status" value="1"/>
</dbReference>
<dbReference type="PIRSF" id="PIRSF005047">
    <property type="entry name" value="UCP005047_YshC"/>
    <property type="match status" value="1"/>
</dbReference>
<keyword evidence="11" id="KW-0227">DNA damage</keyword>
<evidence type="ECO:0000256" key="7">
    <source>
        <dbReference type="ARBA" id="ARBA00022634"/>
    </source>
</evidence>
<keyword evidence="10" id="KW-0235">DNA replication</keyword>
<evidence type="ECO:0000313" key="25">
    <source>
        <dbReference type="EMBL" id="RKQ63929.1"/>
    </source>
</evidence>
<evidence type="ECO:0000259" key="22">
    <source>
        <dbReference type="SMART" id="SM00278"/>
    </source>
</evidence>
<dbReference type="InterPro" id="IPR050243">
    <property type="entry name" value="PHP_phosphatase"/>
</dbReference>
<comment type="function">
    <text evidence="20">Repair polymerase that plays a key role in base-excision repair. During this process, the damaged base is excised by specific DNA glycosylases, the DNA backbone is nicked at the abasic site by an apurinic/apyrimidic (AP) endonuclease, and POLB removes 5'-deoxyribose-phosphate from the preincised AP site acting as a 5'-deoxyribose-phosphate lyase (5'-dRP lyase); through its DNA polymerase activity, it adds one nucleotide to the 3' end of the arising single-nucleotide gap. Conducts 'gap-filling' DNA synthesis in a stepwise distributive fashion rather than in a processive fashion as for other DNA polymerases. It is also able to cleave sugar-phosphate bonds 3' to an intact AP site, acting as an AP lyase.</text>
</comment>
<comment type="caution">
    <text evidence="25">The sequence shown here is derived from an EMBL/GenBank/DDBJ whole genome shotgun (WGS) entry which is preliminary data.</text>
</comment>
<keyword evidence="7" id="KW-0237">DNA synthesis</keyword>
<evidence type="ECO:0000256" key="13">
    <source>
        <dbReference type="ARBA" id="ARBA00022932"/>
    </source>
</evidence>
<reference evidence="25 26" key="1">
    <citation type="submission" date="2018-10" db="EMBL/GenBank/DDBJ databases">
        <title>Genomic Encyclopedia of Type Strains, Phase IV (KMG-IV): sequencing the most valuable type-strain genomes for metagenomic binning, comparative biology and taxonomic classification.</title>
        <authorList>
            <person name="Goeker M."/>
        </authorList>
    </citation>
    <scope>NUCLEOTIDE SEQUENCE [LARGE SCALE GENOMIC DNA]</scope>
    <source>
        <strain evidence="25 26">DSM 15521</strain>
    </source>
</reference>
<feature type="domain" description="Helix-hairpin-helix DNA-binding motif class 1" evidence="22">
    <location>
        <begin position="91"/>
        <end position="110"/>
    </location>
</feature>
<protein>
    <recommendedName>
        <fullName evidence="5">DNA polymerase beta</fullName>
        <ecNumber evidence="3">2.7.7.7</ecNumber>
        <ecNumber evidence="4">4.2.99.18</ecNumber>
    </recommendedName>
    <alternativeName>
        <fullName evidence="16">5'-deoxyribose-phosphate lyase</fullName>
    </alternativeName>
    <alternativeName>
        <fullName evidence="17">AP lyase</fullName>
    </alternativeName>
</protein>
<keyword evidence="13" id="KW-0239">DNA-directed DNA polymerase</keyword>
<dbReference type="NCBIfam" id="NF006375">
    <property type="entry name" value="PRK08609.1"/>
    <property type="match status" value="1"/>
</dbReference>
<comment type="catalytic activity">
    <reaction evidence="19">
        <text>a 5'-end 2'-deoxyribose-2'-deoxyribonucleotide-DNA = (2E,4S)-4-hydroxypenten-2-al-5-phosphate + a 5'-end 5'-phospho-2'-deoxyribonucleoside-DNA + H(+)</text>
        <dbReference type="Rhea" id="RHEA:76255"/>
        <dbReference type="Rhea" id="RHEA-COMP:13180"/>
        <dbReference type="Rhea" id="RHEA-COMP:18657"/>
        <dbReference type="ChEBI" id="CHEBI:15378"/>
        <dbReference type="ChEBI" id="CHEBI:136412"/>
        <dbReference type="ChEBI" id="CHEBI:195194"/>
        <dbReference type="ChEBI" id="CHEBI:195195"/>
    </reaction>
</comment>
<organism evidence="25 26">
    <name type="scientific">Thermovibrio guaymasensis</name>
    <dbReference type="NCBI Taxonomy" id="240167"/>
    <lineage>
        <taxon>Bacteria</taxon>
        <taxon>Pseudomonadati</taxon>
        <taxon>Aquificota</taxon>
        <taxon>Aquificia</taxon>
        <taxon>Desulfurobacteriales</taxon>
        <taxon>Desulfurobacteriaceae</taxon>
        <taxon>Thermovibrio</taxon>
    </lineage>
</organism>
<dbReference type="PANTHER" id="PTHR36928:SF1">
    <property type="entry name" value="PHOSPHATASE YCDX-RELATED"/>
    <property type="match status" value="1"/>
</dbReference>
<dbReference type="InterPro" id="IPR027421">
    <property type="entry name" value="DNA_pol_lamdba_lyase_dom_sf"/>
</dbReference>
<dbReference type="Pfam" id="PF14791">
    <property type="entry name" value="DNA_pol_B_thumb"/>
    <property type="match status" value="1"/>
</dbReference>
<evidence type="ECO:0000256" key="3">
    <source>
        <dbReference type="ARBA" id="ARBA00012417"/>
    </source>
</evidence>
<dbReference type="InterPro" id="IPR016195">
    <property type="entry name" value="Pol/histidinol_Pase-like"/>
</dbReference>
<feature type="domain" description="Helix-hairpin-helix DNA-binding motif class 1" evidence="22">
    <location>
        <begin position="126"/>
        <end position="145"/>
    </location>
</feature>
<evidence type="ECO:0000256" key="2">
    <source>
        <dbReference type="ARBA" id="ARBA00004496"/>
    </source>
</evidence>
<evidence type="ECO:0000256" key="16">
    <source>
        <dbReference type="ARBA" id="ARBA00035717"/>
    </source>
</evidence>
<dbReference type="InterPro" id="IPR010994">
    <property type="entry name" value="RuvA_2-like"/>
</dbReference>
<dbReference type="GO" id="GO:0003887">
    <property type="term" value="F:DNA-directed DNA polymerase activity"/>
    <property type="evidence" value="ECO:0007669"/>
    <property type="project" value="UniProtKB-KW"/>
</dbReference>
<dbReference type="OrthoDB" id="9808747at2"/>
<feature type="domain" description="DNA-directed DNA polymerase X" evidence="24">
    <location>
        <begin position="1"/>
        <end position="313"/>
    </location>
</feature>
<evidence type="ECO:0000256" key="21">
    <source>
        <dbReference type="ARBA" id="ARBA00049244"/>
    </source>
</evidence>
<dbReference type="SUPFAM" id="SSF81301">
    <property type="entry name" value="Nucleotidyltransferase"/>
    <property type="match status" value="1"/>
</dbReference>
<dbReference type="Pfam" id="PF02811">
    <property type="entry name" value="PHP"/>
    <property type="match status" value="1"/>
</dbReference>
<dbReference type="InterPro" id="IPR037160">
    <property type="entry name" value="DNA_Pol_thumb_sf"/>
</dbReference>